<dbReference type="RefSeq" id="WP_353331764.1">
    <property type="nucleotide sequence ID" value="NZ_AP028055.1"/>
</dbReference>
<keyword evidence="2" id="KW-0732">Signal</keyword>
<dbReference type="SUPFAM" id="SSF56935">
    <property type="entry name" value="Porins"/>
    <property type="match status" value="1"/>
</dbReference>
<accession>A0ABM8IK33</accession>
<protein>
    <submittedName>
        <fullName evidence="4">Collagen-binding protein</fullName>
    </submittedName>
</protein>
<evidence type="ECO:0000313" key="5">
    <source>
        <dbReference type="Proteomes" id="UP001496674"/>
    </source>
</evidence>
<keyword evidence="5" id="KW-1185">Reference proteome</keyword>
<feature type="signal peptide" evidence="2">
    <location>
        <begin position="1"/>
        <end position="20"/>
    </location>
</feature>
<name>A0ABM8IK33_9BACE</name>
<keyword evidence="4" id="KW-0176">Collagen</keyword>
<dbReference type="EMBL" id="AP028055">
    <property type="protein sequence ID" value="BEH00424.1"/>
    <property type="molecule type" value="Genomic_DNA"/>
</dbReference>
<dbReference type="Pfam" id="PF14905">
    <property type="entry name" value="OMP_b-brl_3"/>
    <property type="match status" value="1"/>
</dbReference>
<evidence type="ECO:0000256" key="1">
    <source>
        <dbReference type="SAM" id="MobiDB-lite"/>
    </source>
</evidence>
<dbReference type="Proteomes" id="UP001496674">
    <property type="component" value="Chromosome"/>
</dbReference>
<dbReference type="Pfam" id="PF13620">
    <property type="entry name" value="CarboxypepD_reg"/>
    <property type="match status" value="1"/>
</dbReference>
<sequence>MKHKFTLLISCFFCVLSLEAQTNRASVTGKIVDESTKIPVEQAAVRVLSLPDSTFVTGVSSKKDGSFSIASLKKGHYALKISFIGYTSIIKSLQLTSSKPSVALGELQMKADAVMLKGAVVTAEAPPVTVVQDTVVYNASAYRVQEGAMLEELVKKLPGAEVSTEGKVTINGKEVKKIMVDGKEFFSDDPKVAMKNLPANMVENVKAYDKKSDLARVTGIDDGDEEPVLDLTVKKGMKRGWIGNLITGMGDQKRYETGVMASQFTDNAQITVIGTANNTNNQGFSEFGDAGQGMGGNAGAGVNASKSIGLNFAKSTNKLDLGGNVKYGRSDRDAVMKSSSETRVLDKDTTSINYSNNNNSTRRFRNDLDANFRLEWKPDSMTNIMFRPNVTYSNTDNFANGYSTKSNRNHELVNKTQSKSNSNSDYLSLSGSLQVNRKLNSKGRSITLRAEYGYNNNETDQYSYSNTLLYLSNKKILQDRYIDNTGNGFNYRLQAIYIEPIFTNRFLQFRYSYQNRYSALNKYTYNLDTLTNRYSDIYDESQSNVVSNRYATNQFEVSLRTIRPKYMYNIGISLEPQSSKSKTAIGPNKKDNPLSQNVVNFSPTIDFHYRFSKQKQLRFMYRGRSTSPSIENLQPIIDKTDTLNIRLGNPNLKPSYSNRFMLFFNNFMQESQRSITANLFFNNTINSVASRMSYEESTGITKTYLENVNGNWNTQGFLTFSSPLKNRKFTISTTSNASFSNIVSFTSLAKRDSVYTEPQKSTTQNLNLGQRMTGNFRCDLFDLSLNAGIRYSLVKNNKQKDSNRETFDYTFGGNTNINLPWNVYLSSDVNCNIRSGYSDGYKKEITIWNAQLSKTFLRNNRATLRFKIYDILHQQSSLTRTIDGTMIQDTEYNTLGSYFMVHFVYRFNTLGGKAPSRRGGFDRHGPEDGPRERPRGGDRPGGGGFPGGGGPGMM</sequence>
<gene>
    <name evidence="4" type="ORF">BSYN_26880</name>
</gene>
<dbReference type="Gene3D" id="2.60.40.1120">
    <property type="entry name" value="Carboxypeptidase-like, regulatory domain"/>
    <property type="match status" value="1"/>
</dbReference>
<feature type="domain" description="Outer membrane protein beta-barrel" evidence="3">
    <location>
        <begin position="437"/>
        <end position="905"/>
    </location>
</feature>
<feature type="compositionally biased region" description="Basic and acidic residues" evidence="1">
    <location>
        <begin position="919"/>
        <end position="938"/>
    </location>
</feature>
<feature type="region of interest" description="Disordered" evidence="1">
    <location>
        <begin position="915"/>
        <end position="954"/>
    </location>
</feature>
<reference evidence="4 5" key="1">
    <citation type="submission" date="2023-04" db="EMBL/GenBank/DDBJ databases">
        <title>Draft genome sequence of acteroides sedimenti strain YN3PY1.</title>
        <authorList>
            <person name="Yoshida N."/>
        </authorList>
    </citation>
    <scope>NUCLEOTIDE SEQUENCE [LARGE SCALE GENOMIC DNA]</scope>
    <source>
        <strain evidence="4 5">YN3PY1</strain>
    </source>
</reference>
<feature type="compositionally biased region" description="Gly residues" evidence="1">
    <location>
        <begin position="939"/>
        <end position="954"/>
    </location>
</feature>
<evidence type="ECO:0000256" key="2">
    <source>
        <dbReference type="SAM" id="SignalP"/>
    </source>
</evidence>
<evidence type="ECO:0000259" key="3">
    <source>
        <dbReference type="Pfam" id="PF14905"/>
    </source>
</evidence>
<proteinExistence type="predicted"/>
<organism evidence="4 5">
    <name type="scientific">Bacteroides sedimenti</name>
    <dbReference type="NCBI Taxonomy" id="2136147"/>
    <lineage>
        <taxon>Bacteria</taxon>
        <taxon>Pseudomonadati</taxon>
        <taxon>Bacteroidota</taxon>
        <taxon>Bacteroidia</taxon>
        <taxon>Bacteroidales</taxon>
        <taxon>Bacteroidaceae</taxon>
        <taxon>Bacteroides</taxon>
    </lineage>
</organism>
<dbReference type="InterPro" id="IPR041700">
    <property type="entry name" value="OMP_b-brl_3"/>
</dbReference>
<dbReference type="InterPro" id="IPR008969">
    <property type="entry name" value="CarboxyPept-like_regulatory"/>
</dbReference>
<evidence type="ECO:0000313" key="4">
    <source>
        <dbReference type="EMBL" id="BEH00424.1"/>
    </source>
</evidence>
<feature type="chain" id="PRO_5045746177" evidence="2">
    <location>
        <begin position="21"/>
        <end position="954"/>
    </location>
</feature>
<dbReference type="SUPFAM" id="SSF49464">
    <property type="entry name" value="Carboxypeptidase regulatory domain-like"/>
    <property type="match status" value="1"/>
</dbReference>